<dbReference type="Gene3D" id="1.10.10.10">
    <property type="entry name" value="Winged helix-like DNA-binding domain superfamily/Winged helix DNA-binding domain"/>
    <property type="match status" value="1"/>
</dbReference>
<dbReference type="SUPFAM" id="SSF46785">
    <property type="entry name" value="Winged helix' DNA-binding domain"/>
    <property type="match status" value="1"/>
</dbReference>
<sequence length="319" mass="35322">MRLNRELSSLDISVFFVFKKVFETQSVGIAAKELGFQPSKVSRALAALRAALDDELFVRRKAGLTPTLTAANLYDNLSPALAQFNTAFDNIDADTHNTKKVAIHVSSYLIAAFANKLSQTCCNSSINSSDFLLHEVNESSADRLQSGEADIVISQQPVHGKDIEHELIGEQKTLYVMAAPSHEIWQAGDPGDLDSLAKFPFIYLSRDGFNDRIDPFESYCRENDILLREICKANSYAEWIANVSSGRFVTFVGSQQIMQHTVEFGGFKAIEMAKQTASILHQSLMIPRFYISYSASMVDTGPSPTLELVKKAYTELAVS</sequence>
<evidence type="ECO:0000256" key="1">
    <source>
        <dbReference type="ARBA" id="ARBA00009437"/>
    </source>
</evidence>
<dbReference type="InterPro" id="IPR050389">
    <property type="entry name" value="LysR-type_TF"/>
</dbReference>
<evidence type="ECO:0000256" key="3">
    <source>
        <dbReference type="ARBA" id="ARBA00023125"/>
    </source>
</evidence>
<feature type="domain" description="HTH lysR-type" evidence="5">
    <location>
        <begin position="10"/>
        <end position="67"/>
    </location>
</feature>
<dbReference type="Gene3D" id="3.40.190.290">
    <property type="match status" value="1"/>
</dbReference>
<dbReference type="InterPro" id="IPR036388">
    <property type="entry name" value="WH-like_DNA-bd_sf"/>
</dbReference>
<name>A0AA37RU65_9GAMM</name>
<keyword evidence="3" id="KW-0238">DNA-binding</keyword>
<evidence type="ECO:0000313" key="7">
    <source>
        <dbReference type="Proteomes" id="UP001161422"/>
    </source>
</evidence>
<keyword evidence="4" id="KW-0804">Transcription</keyword>
<dbReference type="Pfam" id="PF00126">
    <property type="entry name" value="HTH_1"/>
    <property type="match status" value="1"/>
</dbReference>
<dbReference type="CDD" id="cd05466">
    <property type="entry name" value="PBP2_LTTR_substrate"/>
    <property type="match status" value="1"/>
</dbReference>
<protein>
    <recommendedName>
        <fullName evidence="5">HTH lysR-type domain-containing protein</fullName>
    </recommendedName>
</protein>
<dbReference type="PANTHER" id="PTHR30118">
    <property type="entry name" value="HTH-TYPE TRANSCRIPTIONAL REGULATOR LEUO-RELATED"/>
    <property type="match status" value="1"/>
</dbReference>
<keyword evidence="2" id="KW-0805">Transcription regulation</keyword>
<evidence type="ECO:0000259" key="5">
    <source>
        <dbReference type="PROSITE" id="PS50931"/>
    </source>
</evidence>
<evidence type="ECO:0000313" key="6">
    <source>
        <dbReference type="EMBL" id="GLP95438.1"/>
    </source>
</evidence>
<reference evidence="6" key="1">
    <citation type="journal article" date="2014" name="Int. J. Syst. Evol. Microbiol.">
        <title>Complete genome sequence of Corynebacterium casei LMG S-19264T (=DSM 44701T), isolated from a smear-ripened cheese.</title>
        <authorList>
            <consortium name="US DOE Joint Genome Institute (JGI-PGF)"/>
            <person name="Walter F."/>
            <person name="Albersmeier A."/>
            <person name="Kalinowski J."/>
            <person name="Ruckert C."/>
        </authorList>
    </citation>
    <scope>NUCLEOTIDE SEQUENCE</scope>
    <source>
        <strain evidence="6">NBRC 101628</strain>
    </source>
</reference>
<dbReference type="PROSITE" id="PS50931">
    <property type="entry name" value="HTH_LYSR"/>
    <property type="match status" value="1"/>
</dbReference>
<dbReference type="InterPro" id="IPR005119">
    <property type="entry name" value="LysR_subst-bd"/>
</dbReference>
<dbReference type="PANTHER" id="PTHR30118:SF11">
    <property type="entry name" value="HTH-TYPE TRANSCRIPTIONAL REGULATOR YIDZ"/>
    <property type="match status" value="1"/>
</dbReference>
<dbReference type="RefSeq" id="WP_095506755.1">
    <property type="nucleotide sequence ID" value="NZ_BSNC01000002.1"/>
</dbReference>
<reference evidence="6" key="2">
    <citation type="submission" date="2023-01" db="EMBL/GenBank/DDBJ databases">
        <title>Draft genome sequence of Paraferrimonas sedimenticola strain NBRC 101628.</title>
        <authorList>
            <person name="Sun Q."/>
            <person name="Mori K."/>
        </authorList>
    </citation>
    <scope>NUCLEOTIDE SEQUENCE</scope>
    <source>
        <strain evidence="6">NBRC 101628</strain>
    </source>
</reference>
<comment type="caution">
    <text evidence="6">The sequence shown here is derived from an EMBL/GenBank/DDBJ whole genome shotgun (WGS) entry which is preliminary data.</text>
</comment>
<evidence type="ECO:0000256" key="2">
    <source>
        <dbReference type="ARBA" id="ARBA00023015"/>
    </source>
</evidence>
<dbReference type="GO" id="GO:0003677">
    <property type="term" value="F:DNA binding"/>
    <property type="evidence" value="ECO:0007669"/>
    <property type="project" value="UniProtKB-KW"/>
</dbReference>
<evidence type="ECO:0000256" key="4">
    <source>
        <dbReference type="ARBA" id="ARBA00023163"/>
    </source>
</evidence>
<organism evidence="6 7">
    <name type="scientific">Paraferrimonas sedimenticola</name>
    <dbReference type="NCBI Taxonomy" id="375674"/>
    <lineage>
        <taxon>Bacteria</taxon>
        <taxon>Pseudomonadati</taxon>
        <taxon>Pseudomonadota</taxon>
        <taxon>Gammaproteobacteria</taxon>
        <taxon>Alteromonadales</taxon>
        <taxon>Ferrimonadaceae</taxon>
        <taxon>Paraferrimonas</taxon>
    </lineage>
</organism>
<keyword evidence="7" id="KW-1185">Reference proteome</keyword>
<comment type="similarity">
    <text evidence="1">Belongs to the LysR transcriptional regulatory family.</text>
</comment>
<dbReference type="EMBL" id="BSNC01000002">
    <property type="protein sequence ID" value="GLP95438.1"/>
    <property type="molecule type" value="Genomic_DNA"/>
</dbReference>
<dbReference type="GO" id="GO:0003700">
    <property type="term" value="F:DNA-binding transcription factor activity"/>
    <property type="evidence" value="ECO:0007669"/>
    <property type="project" value="InterPro"/>
</dbReference>
<accession>A0AA37RU65</accession>
<dbReference type="Pfam" id="PF03466">
    <property type="entry name" value="LysR_substrate"/>
    <property type="match status" value="1"/>
</dbReference>
<dbReference type="AlphaFoldDB" id="A0AA37RU65"/>
<dbReference type="InterPro" id="IPR000847">
    <property type="entry name" value="LysR_HTH_N"/>
</dbReference>
<dbReference type="Proteomes" id="UP001161422">
    <property type="component" value="Unassembled WGS sequence"/>
</dbReference>
<proteinExistence type="inferred from homology"/>
<dbReference type="SUPFAM" id="SSF53850">
    <property type="entry name" value="Periplasmic binding protein-like II"/>
    <property type="match status" value="1"/>
</dbReference>
<gene>
    <name evidence="6" type="ORF">GCM10007895_07440</name>
</gene>
<dbReference type="InterPro" id="IPR036390">
    <property type="entry name" value="WH_DNA-bd_sf"/>
</dbReference>